<keyword evidence="3" id="KW-0472">Membrane</keyword>
<feature type="compositionally biased region" description="Basic residues" evidence="2">
    <location>
        <begin position="1"/>
        <end position="11"/>
    </location>
</feature>
<evidence type="ECO:0000259" key="4">
    <source>
        <dbReference type="SMART" id="SM00322"/>
    </source>
</evidence>
<dbReference type="Gene3D" id="3.30.1370.10">
    <property type="entry name" value="K Homology domain, type 1"/>
    <property type="match status" value="1"/>
</dbReference>
<dbReference type="InterPro" id="IPR004088">
    <property type="entry name" value="KH_dom_type_1"/>
</dbReference>
<dbReference type="InParanoid" id="D2VCG4"/>
<protein>
    <submittedName>
        <fullName evidence="5">Predicted protein</fullName>
    </submittedName>
</protein>
<accession>D2VCG4</accession>
<dbReference type="KEGG" id="ngr:NAEGRDRAFT_66562"/>
<feature type="transmembrane region" description="Helical" evidence="3">
    <location>
        <begin position="584"/>
        <end position="605"/>
    </location>
</feature>
<feature type="compositionally biased region" description="Polar residues" evidence="2">
    <location>
        <begin position="22"/>
        <end position="41"/>
    </location>
</feature>
<feature type="region of interest" description="Disordered" evidence="2">
    <location>
        <begin position="158"/>
        <end position="178"/>
    </location>
</feature>
<proteinExistence type="predicted"/>
<feature type="compositionally biased region" description="Low complexity" evidence="2">
    <location>
        <begin position="202"/>
        <end position="222"/>
    </location>
</feature>
<dbReference type="Pfam" id="PF00013">
    <property type="entry name" value="KH_1"/>
    <property type="match status" value="1"/>
</dbReference>
<dbReference type="GO" id="GO:0003723">
    <property type="term" value="F:RNA binding"/>
    <property type="evidence" value="ECO:0007669"/>
    <property type="project" value="UniProtKB-UniRule"/>
</dbReference>
<dbReference type="InterPro" id="IPR036612">
    <property type="entry name" value="KH_dom_type_1_sf"/>
</dbReference>
<feature type="region of interest" description="Disordered" evidence="2">
    <location>
        <begin position="192"/>
        <end position="252"/>
    </location>
</feature>
<evidence type="ECO:0000256" key="3">
    <source>
        <dbReference type="SAM" id="Phobius"/>
    </source>
</evidence>
<feature type="compositionally biased region" description="Low complexity" evidence="2">
    <location>
        <begin position="230"/>
        <end position="250"/>
    </location>
</feature>
<dbReference type="RefSeq" id="XP_002678047.1">
    <property type="nucleotide sequence ID" value="XM_002678001.1"/>
</dbReference>
<reference evidence="5 6" key="1">
    <citation type="journal article" date="2010" name="Cell">
        <title>The genome of Naegleria gruberi illuminates early eukaryotic versatility.</title>
        <authorList>
            <person name="Fritz-Laylin L.K."/>
            <person name="Prochnik S.E."/>
            <person name="Ginger M.L."/>
            <person name="Dacks J.B."/>
            <person name="Carpenter M.L."/>
            <person name="Field M.C."/>
            <person name="Kuo A."/>
            <person name="Paredez A."/>
            <person name="Chapman J."/>
            <person name="Pham J."/>
            <person name="Shu S."/>
            <person name="Neupane R."/>
            <person name="Cipriano M."/>
            <person name="Mancuso J."/>
            <person name="Tu H."/>
            <person name="Salamov A."/>
            <person name="Lindquist E."/>
            <person name="Shapiro H."/>
            <person name="Lucas S."/>
            <person name="Grigoriev I.V."/>
            <person name="Cande W.Z."/>
            <person name="Fulton C."/>
            <person name="Rokhsar D.S."/>
            <person name="Dawson S.C."/>
        </authorList>
    </citation>
    <scope>NUCLEOTIDE SEQUENCE [LARGE SCALE GENOMIC DNA]</scope>
    <source>
        <strain evidence="5 6">NEG-M</strain>
    </source>
</reference>
<sequence length="607" mass="68218">MKPHNNKRTMKPIRPLRPARGNKNTNSEHTSDQQQHNKTKQTIRLPTNHRTLIKAAIIGKQGSQIKLISELSQGCRIKVEESRVVIYAANNNQKVAGNDSLSSSGNNLQIAVNLVQSIINNVLCVFEHPNVICSIYECNGEEERMKLTRFETPIVLVSNNHNDDDKEEGEQREKVKHHQNYYRLALASDDNDELADEEVKDLQSTIPSSSSSMEFSNNGSSASHEEQLLSNSSSNGGDKTSDTSSSSSSSLLVEKRLVKSDHQLYSQRKERQLISEGLSSAVSNYLKLDQFEGMERKLLIKVGLGRKVFYDAKRNVEMTSSILNRVYNFESFSKLDIGYGKDLKSSFRLEMGGDFALNLKEYLLKNNWKHTETIKSATCYVVKLMQGIMGSAGGKRMSFKVVPNGSLAKIGKLKIALDKLSYLDFCNLEENCPDLRLRFETEQYSRESTDEEFNKFISALKFNEKDQVDMSGVPQELLDIFRIDSVRNKVKEIYCLNDLKITINKILSNGRGWYEISMSSLQPYNELSSSEDVVNVLSTMRSVLNGVCGPRIHCPIISNIENVNTTTKKETKTSAKPSKDSTPYWTVLGVAAFCAAVGFGLNKLIHK</sequence>
<evidence type="ECO:0000256" key="1">
    <source>
        <dbReference type="PROSITE-ProRule" id="PRU00117"/>
    </source>
</evidence>
<organism evidence="6">
    <name type="scientific">Naegleria gruberi</name>
    <name type="common">Amoeba</name>
    <dbReference type="NCBI Taxonomy" id="5762"/>
    <lineage>
        <taxon>Eukaryota</taxon>
        <taxon>Discoba</taxon>
        <taxon>Heterolobosea</taxon>
        <taxon>Tetramitia</taxon>
        <taxon>Eutetramitia</taxon>
        <taxon>Vahlkampfiidae</taxon>
        <taxon>Naegleria</taxon>
    </lineage>
</organism>
<dbReference type="InterPro" id="IPR004087">
    <property type="entry name" value="KH_dom"/>
</dbReference>
<keyword evidence="1" id="KW-0694">RNA-binding</keyword>
<dbReference type="AlphaFoldDB" id="D2VCG4"/>
<keyword evidence="3" id="KW-1133">Transmembrane helix</keyword>
<feature type="region of interest" description="Disordered" evidence="2">
    <location>
        <begin position="1"/>
        <end position="41"/>
    </location>
</feature>
<evidence type="ECO:0000313" key="6">
    <source>
        <dbReference type="Proteomes" id="UP000006671"/>
    </source>
</evidence>
<dbReference type="GeneID" id="8857486"/>
<keyword evidence="6" id="KW-1185">Reference proteome</keyword>
<dbReference type="VEuPathDB" id="AmoebaDB:NAEGRDRAFT_66562"/>
<keyword evidence="3" id="KW-0812">Transmembrane</keyword>
<feature type="domain" description="K Homology" evidence="4">
    <location>
        <begin position="37"/>
        <end position="120"/>
    </location>
</feature>
<name>D2VCG4_NAEGR</name>
<evidence type="ECO:0000313" key="5">
    <source>
        <dbReference type="EMBL" id="EFC45303.1"/>
    </source>
</evidence>
<dbReference type="SMART" id="SM00322">
    <property type="entry name" value="KH"/>
    <property type="match status" value="1"/>
</dbReference>
<dbReference type="PROSITE" id="PS50084">
    <property type="entry name" value="KH_TYPE_1"/>
    <property type="match status" value="1"/>
</dbReference>
<gene>
    <name evidence="5" type="ORF">NAEGRDRAFT_66562</name>
</gene>
<evidence type="ECO:0000256" key="2">
    <source>
        <dbReference type="SAM" id="MobiDB-lite"/>
    </source>
</evidence>
<feature type="compositionally biased region" description="Basic and acidic residues" evidence="2">
    <location>
        <begin position="161"/>
        <end position="173"/>
    </location>
</feature>
<dbReference type="EMBL" id="GG738863">
    <property type="protein sequence ID" value="EFC45303.1"/>
    <property type="molecule type" value="Genomic_DNA"/>
</dbReference>
<dbReference type="Proteomes" id="UP000006671">
    <property type="component" value="Unassembled WGS sequence"/>
</dbReference>
<dbReference type="SUPFAM" id="SSF54791">
    <property type="entry name" value="Eukaryotic type KH-domain (KH-domain type I)"/>
    <property type="match status" value="1"/>
</dbReference>